<feature type="compositionally biased region" description="Polar residues" evidence="1">
    <location>
        <begin position="1"/>
        <end position="12"/>
    </location>
</feature>
<evidence type="ECO:0000313" key="2">
    <source>
        <dbReference type="EMBL" id="SDI52593.1"/>
    </source>
</evidence>
<proteinExistence type="predicted"/>
<feature type="region of interest" description="Disordered" evidence="1">
    <location>
        <begin position="1"/>
        <end position="89"/>
    </location>
</feature>
<organism evidence="2 3">
    <name type="scientific">Pseudomonas panipatensis</name>
    <dbReference type="NCBI Taxonomy" id="428992"/>
    <lineage>
        <taxon>Bacteria</taxon>
        <taxon>Pseudomonadati</taxon>
        <taxon>Pseudomonadota</taxon>
        <taxon>Gammaproteobacteria</taxon>
        <taxon>Pseudomonadales</taxon>
        <taxon>Pseudomonadaceae</taxon>
        <taxon>Pseudomonas</taxon>
    </lineage>
</organism>
<sequence>MNKSGKSVSNDATAPLKGQSHPQGIRNQAPRLSKAESYSNPKTRADAVLQQPEAAAAPHLAKKSKTPAAAPRHAARGDDDLMSQEQEKS</sequence>
<accession>A0A1G8LAD9</accession>
<dbReference type="AlphaFoldDB" id="A0A1G8LAD9"/>
<dbReference type="Proteomes" id="UP000199636">
    <property type="component" value="Unassembled WGS sequence"/>
</dbReference>
<evidence type="ECO:0000313" key="3">
    <source>
        <dbReference type="Proteomes" id="UP000199636"/>
    </source>
</evidence>
<dbReference type="EMBL" id="FNDS01000011">
    <property type="protein sequence ID" value="SDI52593.1"/>
    <property type="molecule type" value="Genomic_DNA"/>
</dbReference>
<evidence type="ECO:0000256" key="1">
    <source>
        <dbReference type="SAM" id="MobiDB-lite"/>
    </source>
</evidence>
<feature type="compositionally biased region" description="Basic and acidic residues" evidence="1">
    <location>
        <begin position="75"/>
        <end position="89"/>
    </location>
</feature>
<reference evidence="3" key="1">
    <citation type="submission" date="2016-10" db="EMBL/GenBank/DDBJ databases">
        <authorList>
            <person name="Varghese N."/>
            <person name="Submissions S."/>
        </authorList>
    </citation>
    <scope>NUCLEOTIDE SEQUENCE [LARGE SCALE GENOMIC DNA]</scope>
    <source>
        <strain evidence="3">CCM 7469</strain>
    </source>
</reference>
<name>A0A1G8LAD9_9PSED</name>
<dbReference type="OrthoDB" id="9956010at2"/>
<dbReference type="RefSeq" id="WP_090266599.1">
    <property type="nucleotide sequence ID" value="NZ_FNDS01000011.1"/>
</dbReference>
<gene>
    <name evidence="2" type="ORF">SAMN05216272_11145</name>
</gene>
<protein>
    <submittedName>
        <fullName evidence="2">Uncharacterized protein</fullName>
    </submittedName>
</protein>
<keyword evidence="3" id="KW-1185">Reference proteome</keyword>